<dbReference type="InterPro" id="IPR014015">
    <property type="entry name" value="Helicase_SF3_DNA-vir"/>
</dbReference>
<dbReference type="Pfam" id="PF19263">
    <property type="entry name" value="DUF5906"/>
    <property type="match status" value="1"/>
</dbReference>
<dbReference type="RefSeq" id="WP_062372508.1">
    <property type="nucleotide sequence ID" value="NZ_LNCD01000105.1"/>
</dbReference>
<dbReference type="InterPro" id="IPR045455">
    <property type="entry name" value="NrS-1_pol-like_helicase"/>
</dbReference>
<dbReference type="AlphaFoldDB" id="A0A109JDU2"/>
<evidence type="ECO:0000256" key="1">
    <source>
        <dbReference type="ARBA" id="ARBA00022741"/>
    </source>
</evidence>
<keyword evidence="3" id="KW-0067">ATP-binding</keyword>
<dbReference type="SMART" id="SM00885">
    <property type="entry name" value="D5_N"/>
    <property type="match status" value="1"/>
</dbReference>
<dbReference type="SUPFAM" id="SSF52540">
    <property type="entry name" value="P-loop containing nucleoside triphosphate hydrolases"/>
    <property type="match status" value="1"/>
</dbReference>
<keyword evidence="1" id="KW-0547">Nucleotide-binding</keyword>
<name>A0A109JDU2_9HYPH</name>
<sequence>MHQKTDKPDRTAIEAMDVVTQSDVAQAFIDRHADAIRYDWDAGRWYRWNGSLWKIDTLGATYHDAVLISRQYSRTLDPRDKRDCRKAMFASGVQKIAASSPVLACGSSHWNSDPFLLGTPDGTVDLRSGTLVPPSIGDFINRSTAVVPAEAPDCARWLTLMEEATSGDDEVASFLQRWIGYSLTGATTEQRFVFMFGPGGNGKGSILNTIAAIAHDYHRESPMETFLASGSDRHPTELAMLAGARIVTASETDKGRKWNEQRIKAMTGGDTISARFMRRDFFSFQPQFSLTVQGNHKPELRSVGDAMRRRLILVPMMAKPKTVDLALFEKLKPEWPGILRWMIDGCLEWQVKGLGVPASIEAATSQYFSEQDVFTTWLDECCRVDRGNSYLFNTATTLFASWNQFCKRSGLDAGTLKSFADDLDREGFPSERRNAGRMRIGIDIKRNDYEEAKA</sequence>
<dbReference type="InterPro" id="IPR051620">
    <property type="entry name" value="ORF904-like_C"/>
</dbReference>
<evidence type="ECO:0000256" key="2">
    <source>
        <dbReference type="ARBA" id="ARBA00022801"/>
    </source>
</evidence>
<protein>
    <recommendedName>
        <fullName evidence="4">SF3 helicase domain-containing protein</fullName>
    </recommendedName>
</protein>
<dbReference type="NCBIfam" id="TIGR01613">
    <property type="entry name" value="primase_Cterm"/>
    <property type="match status" value="1"/>
</dbReference>
<proteinExistence type="predicted"/>
<dbReference type="GO" id="GO:0005524">
    <property type="term" value="F:ATP binding"/>
    <property type="evidence" value="ECO:0007669"/>
    <property type="project" value="UniProtKB-KW"/>
</dbReference>
<dbReference type="Gene3D" id="3.40.50.300">
    <property type="entry name" value="P-loop containing nucleotide triphosphate hydrolases"/>
    <property type="match status" value="1"/>
</dbReference>
<dbReference type="PANTHER" id="PTHR35372">
    <property type="entry name" value="ATP BINDING PROTEIN-RELATED"/>
    <property type="match status" value="1"/>
</dbReference>
<dbReference type="OrthoDB" id="9763644at2"/>
<evidence type="ECO:0000256" key="3">
    <source>
        <dbReference type="ARBA" id="ARBA00022840"/>
    </source>
</evidence>
<comment type="caution">
    <text evidence="5">The sequence shown here is derived from an EMBL/GenBank/DDBJ whole genome shotgun (WGS) entry which is preliminary data.</text>
</comment>
<dbReference type="EMBL" id="LNCD01000105">
    <property type="protein sequence ID" value="KWV47068.1"/>
    <property type="molecule type" value="Genomic_DNA"/>
</dbReference>
<dbReference type="InterPro" id="IPR006500">
    <property type="entry name" value="Helicase_put_C_phage/plasmid"/>
</dbReference>
<dbReference type="GO" id="GO:0016787">
    <property type="term" value="F:hydrolase activity"/>
    <property type="evidence" value="ECO:0007669"/>
    <property type="project" value="UniProtKB-KW"/>
</dbReference>
<dbReference type="PROSITE" id="PS51206">
    <property type="entry name" value="SF3_HELICASE_1"/>
    <property type="match status" value="1"/>
</dbReference>
<dbReference type="Pfam" id="PF08706">
    <property type="entry name" value="D5_N"/>
    <property type="match status" value="1"/>
</dbReference>
<organism evidence="5 6">
    <name type="scientific">Rhizobium altiplani</name>
    <dbReference type="NCBI Taxonomy" id="1864509"/>
    <lineage>
        <taxon>Bacteria</taxon>
        <taxon>Pseudomonadati</taxon>
        <taxon>Pseudomonadota</taxon>
        <taxon>Alphaproteobacteria</taxon>
        <taxon>Hyphomicrobiales</taxon>
        <taxon>Rhizobiaceae</taxon>
        <taxon>Rhizobium/Agrobacterium group</taxon>
        <taxon>Rhizobium</taxon>
    </lineage>
</organism>
<dbReference type="InterPro" id="IPR014818">
    <property type="entry name" value="Phage/plasmid_primase_P4_C"/>
</dbReference>
<dbReference type="InterPro" id="IPR027417">
    <property type="entry name" value="P-loop_NTPase"/>
</dbReference>
<evidence type="ECO:0000313" key="6">
    <source>
        <dbReference type="Proteomes" id="UP000068164"/>
    </source>
</evidence>
<keyword evidence="6" id="KW-1185">Reference proteome</keyword>
<evidence type="ECO:0000313" key="5">
    <source>
        <dbReference type="EMBL" id="KWV47068.1"/>
    </source>
</evidence>
<keyword evidence="2" id="KW-0378">Hydrolase</keyword>
<accession>A0A109JDU2</accession>
<feature type="domain" description="SF3 helicase" evidence="4">
    <location>
        <begin position="170"/>
        <end position="334"/>
    </location>
</feature>
<evidence type="ECO:0000259" key="4">
    <source>
        <dbReference type="PROSITE" id="PS51206"/>
    </source>
</evidence>
<reference evidence="5 6" key="1">
    <citation type="submission" date="2015-11" db="EMBL/GenBank/DDBJ databases">
        <title>Draft Genome Sequence of the Strain BR 10423 (Rhizobium sp.) isolated from nodules of Mimosa pudica.</title>
        <authorList>
            <person name="Barauna A.C."/>
            <person name="Zilli J.E."/>
            <person name="Simoes-Araujo J.L."/>
            <person name="Reis V.M."/>
            <person name="James E.K."/>
            <person name="Reis F.B.Jr."/>
            <person name="Rouws L.F."/>
            <person name="Passos S.R."/>
            <person name="Gois S.R."/>
        </authorList>
    </citation>
    <scope>NUCLEOTIDE SEQUENCE [LARGE SCALE GENOMIC DNA]</scope>
    <source>
        <strain evidence="5 6">BR10423</strain>
    </source>
</reference>
<dbReference type="Proteomes" id="UP000068164">
    <property type="component" value="Unassembled WGS sequence"/>
</dbReference>
<gene>
    <name evidence="5" type="ORF">AS026_13950</name>
</gene>
<dbReference type="PANTHER" id="PTHR35372:SF2">
    <property type="entry name" value="SF3 HELICASE DOMAIN-CONTAINING PROTEIN"/>
    <property type="match status" value="1"/>
</dbReference>